<dbReference type="SUPFAM" id="SSF51658">
    <property type="entry name" value="Xylose isomerase-like"/>
    <property type="match status" value="1"/>
</dbReference>
<dbReference type="AlphaFoldDB" id="A0A220UAK7"/>
<dbReference type="InterPro" id="IPR036237">
    <property type="entry name" value="Xyl_isomerase-like_sf"/>
</dbReference>
<protein>
    <submittedName>
        <fullName evidence="3">Sugar phosphate isomerase</fullName>
    </submittedName>
</protein>
<dbReference type="OrthoDB" id="9798407at2"/>
<keyword evidence="4" id="KW-1185">Reference proteome</keyword>
<dbReference type="KEGG" id="brv:CFK39_03570"/>
<dbReference type="InterPro" id="IPR050312">
    <property type="entry name" value="IolE/XylAMocC-like"/>
</dbReference>
<evidence type="ECO:0000259" key="2">
    <source>
        <dbReference type="Pfam" id="PF01261"/>
    </source>
</evidence>
<feature type="domain" description="Xylose isomerase-like TIM barrel" evidence="2">
    <location>
        <begin position="24"/>
        <end position="279"/>
    </location>
</feature>
<dbReference type="GO" id="GO:0016853">
    <property type="term" value="F:isomerase activity"/>
    <property type="evidence" value="ECO:0007669"/>
    <property type="project" value="UniProtKB-KW"/>
</dbReference>
<dbReference type="InterPro" id="IPR013022">
    <property type="entry name" value="Xyl_isomerase-like_TIM-brl"/>
</dbReference>
<dbReference type="PANTHER" id="PTHR12110">
    <property type="entry name" value="HYDROXYPYRUVATE ISOMERASE"/>
    <property type="match status" value="1"/>
</dbReference>
<dbReference type="Proteomes" id="UP000198398">
    <property type="component" value="Chromosome"/>
</dbReference>
<gene>
    <name evidence="3" type="ORF">CFK39_03570</name>
</gene>
<name>A0A220UAK7_9MICO</name>
<reference evidence="4" key="1">
    <citation type="submission" date="2017-07" db="EMBL/GenBank/DDBJ databases">
        <title>Brachybacterium sp. VR2415.</title>
        <authorList>
            <person name="Tak E.J."/>
            <person name="Bae J.-W."/>
        </authorList>
    </citation>
    <scope>NUCLEOTIDE SEQUENCE [LARGE SCALE GENOMIC DNA]</scope>
    <source>
        <strain evidence="4">VR2415</strain>
    </source>
</reference>
<dbReference type="PANTHER" id="PTHR12110:SF41">
    <property type="entry name" value="INOSOSE DEHYDRATASE"/>
    <property type="match status" value="1"/>
</dbReference>
<accession>A0A220UAK7</accession>
<sequence>MPVLGLQLMMLKEQINEKGMYEVLRQVRELDIDAVEVSQVEMTDELIDDLVRGKADFGVETAAMSVSIAPGGNGFALETEFDRAVEACRRTGSRFLRIGMMPHLAMTSKEACEEWAASVEPYAARLAEQGITLCYHNHHVDLIQFDGERIFDIVRRVAPSLLFEVDLHWVQRGGMAPLDMLEAYSGVCKLIHVKDFRIAPVSLETYRKAEAKEIAWAEFQAEFLSLTQFAEVGQGNMNWPALLPAAEKAGAEYFLIEQDDTYGRDPIDCIRDSREYLRSIGY</sequence>
<evidence type="ECO:0000313" key="3">
    <source>
        <dbReference type="EMBL" id="ASK65055.1"/>
    </source>
</evidence>
<keyword evidence="1" id="KW-0119">Carbohydrate metabolism</keyword>
<evidence type="ECO:0000313" key="4">
    <source>
        <dbReference type="Proteomes" id="UP000198398"/>
    </source>
</evidence>
<organism evidence="3 4">
    <name type="scientific">Brachybacterium avium</name>
    <dbReference type="NCBI Taxonomy" id="2017485"/>
    <lineage>
        <taxon>Bacteria</taxon>
        <taxon>Bacillati</taxon>
        <taxon>Actinomycetota</taxon>
        <taxon>Actinomycetes</taxon>
        <taxon>Micrococcales</taxon>
        <taxon>Dermabacteraceae</taxon>
        <taxon>Brachybacterium</taxon>
    </lineage>
</organism>
<dbReference type="EMBL" id="CP022316">
    <property type="protein sequence ID" value="ASK65055.1"/>
    <property type="molecule type" value="Genomic_DNA"/>
</dbReference>
<dbReference type="RefSeq" id="WP_089064302.1">
    <property type="nucleotide sequence ID" value="NZ_CP022316.1"/>
</dbReference>
<keyword evidence="3" id="KW-0413">Isomerase</keyword>
<proteinExistence type="predicted"/>
<evidence type="ECO:0000256" key="1">
    <source>
        <dbReference type="ARBA" id="ARBA00023277"/>
    </source>
</evidence>
<dbReference type="Pfam" id="PF01261">
    <property type="entry name" value="AP_endonuc_2"/>
    <property type="match status" value="1"/>
</dbReference>
<dbReference type="Gene3D" id="3.20.20.150">
    <property type="entry name" value="Divalent-metal-dependent TIM barrel enzymes"/>
    <property type="match status" value="1"/>
</dbReference>